<dbReference type="EMBL" id="JXSL01000020">
    <property type="protein sequence ID" value="KIL99929.1"/>
    <property type="molecule type" value="Genomic_DNA"/>
</dbReference>
<dbReference type="Pfam" id="PF00990">
    <property type="entry name" value="GGDEF"/>
    <property type="match status" value="1"/>
</dbReference>
<dbReference type="SUPFAM" id="SSF55785">
    <property type="entry name" value="PYP-like sensor domain (PAS domain)"/>
    <property type="match status" value="1"/>
</dbReference>
<dbReference type="InterPro" id="IPR043128">
    <property type="entry name" value="Rev_trsase/Diguanyl_cyclase"/>
</dbReference>
<dbReference type="PROSITE" id="PS50885">
    <property type="entry name" value="HAMP"/>
    <property type="match status" value="1"/>
</dbReference>
<dbReference type="CDD" id="cd00130">
    <property type="entry name" value="PAS"/>
    <property type="match status" value="1"/>
</dbReference>
<dbReference type="InterPro" id="IPR035965">
    <property type="entry name" value="PAS-like_dom_sf"/>
</dbReference>
<dbReference type="InterPro" id="IPR013767">
    <property type="entry name" value="PAS_fold"/>
</dbReference>
<evidence type="ECO:0000256" key="2">
    <source>
        <dbReference type="ARBA" id="ARBA00022475"/>
    </source>
</evidence>
<comment type="subcellular location">
    <subcellularLocation>
        <location evidence="1">Cell membrane</location>
        <topology evidence="1">Multi-pass membrane protein</topology>
    </subcellularLocation>
</comment>
<dbReference type="FunFam" id="3.30.70.270:FF:000001">
    <property type="entry name" value="Diguanylate cyclase domain protein"/>
    <property type="match status" value="1"/>
</dbReference>
<proteinExistence type="predicted"/>
<feature type="domain" description="GGDEF" evidence="10">
    <location>
        <begin position="441"/>
        <end position="574"/>
    </location>
</feature>
<dbReference type="GO" id="GO:0003824">
    <property type="term" value="F:catalytic activity"/>
    <property type="evidence" value="ECO:0007669"/>
    <property type="project" value="UniProtKB-ARBA"/>
</dbReference>
<dbReference type="InterPro" id="IPR000160">
    <property type="entry name" value="GGDEF_dom"/>
</dbReference>
<dbReference type="SUPFAM" id="SSF158472">
    <property type="entry name" value="HAMP domain-like"/>
    <property type="match status" value="1"/>
</dbReference>
<protein>
    <submittedName>
        <fullName evidence="11">Diguanylate cyclase/phosphodiesterase (GGDEF &amp; EAL domains) with PAS/PAC sensor(S)</fullName>
    </submittedName>
</protein>
<feature type="transmembrane region" description="Helical" evidence="6">
    <location>
        <begin position="25"/>
        <end position="45"/>
    </location>
</feature>
<dbReference type="STRING" id="272627.CCC_02718"/>
<dbReference type="CDD" id="cd01949">
    <property type="entry name" value="GGDEF"/>
    <property type="match status" value="1"/>
</dbReference>
<dbReference type="Pfam" id="PF17200">
    <property type="entry name" value="sCache_2"/>
    <property type="match status" value="1"/>
</dbReference>
<comment type="caution">
    <text evidence="11">The sequence shown here is derived from an EMBL/GenBank/DDBJ whole genome shotgun (WGS) entry which is preliminary data.</text>
</comment>
<feature type="domain" description="HAMP" evidence="9">
    <location>
        <begin position="224"/>
        <end position="276"/>
    </location>
</feature>
<keyword evidence="4 6" id="KW-1133">Transmembrane helix</keyword>
<accession>A0A0C2YJH4</accession>
<dbReference type="SMART" id="SM01049">
    <property type="entry name" value="Cache_2"/>
    <property type="match status" value="1"/>
</dbReference>
<dbReference type="InterPro" id="IPR001610">
    <property type="entry name" value="PAC"/>
</dbReference>
<dbReference type="NCBIfam" id="TIGR00254">
    <property type="entry name" value="GGDEF"/>
    <property type="match status" value="1"/>
</dbReference>
<evidence type="ECO:0000256" key="3">
    <source>
        <dbReference type="ARBA" id="ARBA00022692"/>
    </source>
</evidence>
<evidence type="ECO:0000256" key="4">
    <source>
        <dbReference type="ARBA" id="ARBA00022989"/>
    </source>
</evidence>
<dbReference type="SMART" id="SM00267">
    <property type="entry name" value="GGDEF"/>
    <property type="match status" value="1"/>
</dbReference>
<keyword evidence="2" id="KW-1003">Cell membrane</keyword>
<dbReference type="Proteomes" id="UP000031971">
    <property type="component" value="Unassembled WGS sequence"/>
</dbReference>
<dbReference type="PANTHER" id="PTHR46663:SF3">
    <property type="entry name" value="SLL0267 PROTEIN"/>
    <property type="match status" value="1"/>
</dbReference>
<gene>
    <name evidence="11" type="ORF">CCC_02718</name>
</gene>
<dbReference type="GO" id="GO:0007165">
    <property type="term" value="P:signal transduction"/>
    <property type="evidence" value="ECO:0007669"/>
    <property type="project" value="InterPro"/>
</dbReference>
<dbReference type="Gene3D" id="3.30.70.270">
    <property type="match status" value="1"/>
</dbReference>
<dbReference type="InterPro" id="IPR033480">
    <property type="entry name" value="sCache_2"/>
</dbReference>
<dbReference type="PROSITE" id="PS50887">
    <property type="entry name" value="GGDEF"/>
    <property type="match status" value="1"/>
</dbReference>
<dbReference type="CDD" id="cd06225">
    <property type="entry name" value="HAMP"/>
    <property type="match status" value="1"/>
</dbReference>
<name>A0A0C2YJH4_PARME</name>
<dbReference type="NCBIfam" id="TIGR00229">
    <property type="entry name" value="sensory_box"/>
    <property type="match status" value="1"/>
</dbReference>
<reference evidence="11 12" key="1">
    <citation type="submission" date="2015-01" db="EMBL/GenBank/DDBJ databases">
        <title>Genome Sequence of Magnetospirillum magnetotacticum Strain MS-1.</title>
        <authorList>
            <person name="Marinov G.K."/>
            <person name="Smalley M.D."/>
            <person name="DeSalvo G."/>
        </authorList>
    </citation>
    <scope>NUCLEOTIDE SEQUENCE [LARGE SCALE GENOMIC DNA]</scope>
    <source>
        <strain evidence="11 12">MS-1</strain>
    </source>
</reference>
<evidence type="ECO:0000259" key="8">
    <source>
        <dbReference type="PROSITE" id="PS50113"/>
    </source>
</evidence>
<sequence>MLQPFKEMHFRGICMFFDLRIGVRLSLIVVILLAALAGVSVYALHEIKGRLLAERQSQSRIMVQGALAQIARFHTMEQDGRVTREAAQKMALQAVDTLRYGPDQYVWVNDSRPVVLSHPIAAMIGRNVDDIIDADGRPLFREFLRISAGSGNGTLSYRWPRMNDDVPHLKISYVEGFAPWEWTVGSGVYVDDIDAAYEDVARRFGLFALLAGLASALVVGLVALGITRPLGQITRCMTRLAAGEDVMVPEYARGDELGDLMRAMGSFKRHLTEKKQFSEAHDAVLREAATVFNLITDAVMVTDARNHIKLVNPAFSRITGFGPDEVIGRSPSILSSGRHDESFYGGMWARLTSEGNWSGEIWNRAKSGEVYPEWLSITAIRDRGGETHGYVATFSNIAERKRSETRMRWQAEHDALTGLANRPYFETALAVALSQARENDDDLGLLFIDLDGFKEINDSLGHAAGDSVLAAVAKRLQQVVRSDDLVARMGGDEFAVVIPKLHREADAQHIAEKIVSRLSEPFAVGGVQARIGASIGIALYPHHGTSPEQLTSAADGAMYRRKQKGRNGVSLAGNSSEATVS</sequence>
<dbReference type="Gene3D" id="1.10.8.500">
    <property type="entry name" value="HAMP domain in histidine kinase"/>
    <property type="match status" value="1"/>
</dbReference>
<evidence type="ECO:0000256" key="5">
    <source>
        <dbReference type="ARBA" id="ARBA00023136"/>
    </source>
</evidence>
<dbReference type="SMART" id="SM00091">
    <property type="entry name" value="PAS"/>
    <property type="match status" value="1"/>
</dbReference>
<keyword evidence="5 6" id="KW-0472">Membrane</keyword>
<dbReference type="InterPro" id="IPR003660">
    <property type="entry name" value="HAMP_dom"/>
</dbReference>
<evidence type="ECO:0000259" key="7">
    <source>
        <dbReference type="PROSITE" id="PS50112"/>
    </source>
</evidence>
<dbReference type="InterPro" id="IPR000700">
    <property type="entry name" value="PAS-assoc_C"/>
</dbReference>
<dbReference type="SMART" id="SM00304">
    <property type="entry name" value="HAMP"/>
    <property type="match status" value="1"/>
</dbReference>
<organism evidence="11 12">
    <name type="scientific">Paramagnetospirillum magnetotacticum MS-1</name>
    <dbReference type="NCBI Taxonomy" id="272627"/>
    <lineage>
        <taxon>Bacteria</taxon>
        <taxon>Pseudomonadati</taxon>
        <taxon>Pseudomonadota</taxon>
        <taxon>Alphaproteobacteria</taxon>
        <taxon>Rhodospirillales</taxon>
        <taxon>Magnetospirillaceae</taxon>
        <taxon>Paramagnetospirillum</taxon>
    </lineage>
</organism>
<dbReference type="PROSITE" id="PS50112">
    <property type="entry name" value="PAS"/>
    <property type="match status" value="1"/>
</dbReference>
<dbReference type="InterPro" id="IPR029787">
    <property type="entry name" value="Nucleotide_cyclase"/>
</dbReference>
<keyword evidence="3 6" id="KW-0812">Transmembrane</keyword>
<dbReference type="GO" id="GO:0005886">
    <property type="term" value="C:plasma membrane"/>
    <property type="evidence" value="ECO:0007669"/>
    <property type="project" value="UniProtKB-SubCell"/>
</dbReference>
<dbReference type="InterPro" id="IPR052163">
    <property type="entry name" value="DGC-Regulatory_Protein"/>
</dbReference>
<dbReference type="SMART" id="SM00086">
    <property type="entry name" value="PAC"/>
    <property type="match status" value="1"/>
</dbReference>
<evidence type="ECO:0000313" key="12">
    <source>
        <dbReference type="Proteomes" id="UP000031971"/>
    </source>
</evidence>
<evidence type="ECO:0000256" key="1">
    <source>
        <dbReference type="ARBA" id="ARBA00004651"/>
    </source>
</evidence>
<dbReference type="AlphaFoldDB" id="A0A0C2YJH4"/>
<evidence type="ECO:0000313" key="11">
    <source>
        <dbReference type="EMBL" id="KIL99929.1"/>
    </source>
</evidence>
<feature type="transmembrane region" description="Helical" evidence="6">
    <location>
        <begin position="204"/>
        <end position="226"/>
    </location>
</feature>
<evidence type="ECO:0000259" key="10">
    <source>
        <dbReference type="PROSITE" id="PS50887"/>
    </source>
</evidence>
<dbReference type="PROSITE" id="PS50113">
    <property type="entry name" value="PAC"/>
    <property type="match status" value="1"/>
</dbReference>
<dbReference type="Gene3D" id="3.30.450.20">
    <property type="entry name" value="PAS domain"/>
    <property type="match status" value="2"/>
</dbReference>
<keyword evidence="12" id="KW-1185">Reference proteome</keyword>
<evidence type="ECO:0000256" key="6">
    <source>
        <dbReference type="SAM" id="Phobius"/>
    </source>
</evidence>
<evidence type="ECO:0000259" key="9">
    <source>
        <dbReference type="PROSITE" id="PS50885"/>
    </source>
</evidence>
<dbReference type="InterPro" id="IPR000014">
    <property type="entry name" value="PAS"/>
</dbReference>
<dbReference type="SUPFAM" id="SSF55073">
    <property type="entry name" value="Nucleotide cyclase"/>
    <property type="match status" value="1"/>
</dbReference>
<feature type="domain" description="PAC" evidence="8">
    <location>
        <begin position="357"/>
        <end position="409"/>
    </location>
</feature>
<feature type="domain" description="PAS" evidence="7">
    <location>
        <begin position="284"/>
        <end position="330"/>
    </location>
</feature>
<dbReference type="Pfam" id="PF00989">
    <property type="entry name" value="PAS"/>
    <property type="match status" value="1"/>
</dbReference>
<dbReference type="PANTHER" id="PTHR46663">
    <property type="entry name" value="DIGUANYLATE CYCLASE DGCT-RELATED"/>
    <property type="match status" value="1"/>
</dbReference>